<dbReference type="InterPro" id="IPR006600">
    <property type="entry name" value="HTH_CenpB_DNA-bd_dom"/>
</dbReference>
<dbReference type="Proteomes" id="UP000054481">
    <property type="component" value="Unassembled WGS sequence"/>
</dbReference>
<sequence length="218" mass="24823">MHPDVFKAARAVLLYRDAAHWPRRATATPTRPVSIRAAAKRYDVSPATVQRAVRQLASAAPPPVTGRPPLFSSDEDEAIVAYVIWMQQGGFPATKSQVEAAAMTLRRRRDPDAPMLSKAWYPRWIEAHSYLRKTTVKAIERDRKSFESTDIANVEKFLSRLDDLTKKHRIGATEIWNEDECGIRIGSVRERISVVVVRTTRHRRPELLTREMENPVSL</sequence>
<proteinExistence type="predicted"/>
<dbReference type="OrthoDB" id="4733042at2759"/>
<keyword evidence="4" id="KW-1185">Reference proteome</keyword>
<evidence type="ECO:0000313" key="4">
    <source>
        <dbReference type="Proteomes" id="UP000054481"/>
    </source>
</evidence>
<evidence type="ECO:0000313" key="3">
    <source>
        <dbReference type="EMBL" id="KJZ68115.1"/>
    </source>
</evidence>
<evidence type="ECO:0000256" key="1">
    <source>
        <dbReference type="ARBA" id="ARBA00023125"/>
    </source>
</evidence>
<name>A0A0F7ZHY6_9HYPO</name>
<dbReference type="AlphaFoldDB" id="A0A0F7ZHY6"/>
<gene>
    <name evidence="3" type="ORF">HIM_12493</name>
</gene>
<evidence type="ECO:0000259" key="2">
    <source>
        <dbReference type="PROSITE" id="PS51253"/>
    </source>
</evidence>
<feature type="domain" description="HTH CENPB-type" evidence="2">
    <location>
        <begin position="63"/>
        <end position="134"/>
    </location>
</feature>
<dbReference type="PROSITE" id="PS51253">
    <property type="entry name" value="HTH_CENPB"/>
    <property type="match status" value="1"/>
</dbReference>
<dbReference type="EMBL" id="KQ031018">
    <property type="protein sequence ID" value="KJZ68115.1"/>
    <property type="molecule type" value="Genomic_DNA"/>
</dbReference>
<dbReference type="GO" id="GO:0003677">
    <property type="term" value="F:DNA binding"/>
    <property type="evidence" value="ECO:0007669"/>
    <property type="project" value="UniProtKB-KW"/>
</dbReference>
<reference evidence="3 4" key="1">
    <citation type="journal article" date="2014" name="Genome Biol. Evol.">
        <title>Comparative genomics and transcriptomics analyses reveal divergent lifestyle features of nematode endoparasitic fungus Hirsutella minnesotensis.</title>
        <authorList>
            <person name="Lai Y."/>
            <person name="Liu K."/>
            <person name="Zhang X."/>
            <person name="Zhang X."/>
            <person name="Li K."/>
            <person name="Wang N."/>
            <person name="Shu C."/>
            <person name="Wu Y."/>
            <person name="Wang C."/>
            <person name="Bushley K.E."/>
            <person name="Xiang M."/>
            <person name="Liu X."/>
        </authorList>
    </citation>
    <scope>NUCLEOTIDE SEQUENCE [LARGE SCALE GENOMIC DNA]</scope>
    <source>
        <strain evidence="3 4">3608</strain>
    </source>
</reference>
<accession>A0A0F7ZHY6</accession>
<organism evidence="3 4">
    <name type="scientific">Hirsutella minnesotensis 3608</name>
    <dbReference type="NCBI Taxonomy" id="1043627"/>
    <lineage>
        <taxon>Eukaryota</taxon>
        <taxon>Fungi</taxon>
        <taxon>Dikarya</taxon>
        <taxon>Ascomycota</taxon>
        <taxon>Pezizomycotina</taxon>
        <taxon>Sordariomycetes</taxon>
        <taxon>Hypocreomycetidae</taxon>
        <taxon>Hypocreales</taxon>
        <taxon>Ophiocordycipitaceae</taxon>
        <taxon>Hirsutella</taxon>
    </lineage>
</organism>
<keyword evidence="1" id="KW-0238">DNA-binding</keyword>
<protein>
    <recommendedName>
        <fullName evidence="2">HTH CENPB-type domain-containing protein</fullName>
    </recommendedName>
</protein>